<evidence type="ECO:0000313" key="7">
    <source>
        <dbReference type="EMBL" id="CZR69420.1"/>
    </source>
</evidence>
<dbReference type="EMBL" id="FJOG01000070">
    <property type="protein sequence ID" value="CZR69420.1"/>
    <property type="molecule type" value="Genomic_DNA"/>
</dbReference>
<dbReference type="OrthoDB" id="417877at2759"/>
<dbReference type="InterPro" id="IPR002938">
    <property type="entry name" value="FAD-bd"/>
</dbReference>
<dbReference type="GO" id="GO:0004497">
    <property type="term" value="F:monooxygenase activity"/>
    <property type="evidence" value="ECO:0007669"/>
    <property type="project" value="UniProtKB-KW"/>
</dbReference>
<dbReference type="PANTHER" id="PTHR13789">
    <property type="entry name" value="MONOOXYGENASE"/>
    <property type="match status" value="1"/>
</dbReference>
<keyword evidence="4" id="KW-0560">Oxidoreductase</keyword>
<dbReference type="InterPro" id="IPR050493">
    <property type="entry name" value="FAD-dep_Monooxygenase_BioMet"/>
</dbReference>
<dbReference type="PANTHER" id="PTHR13789:SF309">
    <property type="entry name" value="PUTATIVE (AFU_ORTHOLOGUE AFUA_6G14510)-RELATED"/>
    <property type="match status" value="1"/>
</dbReference>
<evidence type="ECO:0000313" key="8">
    <source>
        <dbReference type="Proteomes" id="UP000184330"/>
    </source>
</evidence>
<keyword evidence="3" id="KW-0274">FAD</keyword>
<gene>
    <name evidence="7" type="ORF">PAC_19320</name>
</gene>
<dbReference type="GO" id="GO:0071949">
    <property type="term" value="F:FAD binding"/>
    <property type="evidence" value="ECO:0007669"/>
    <property type="project" value="InterPro"/>
</dbReference>
<dbReference type="PRINTS" id="PR00420">
    <property type="entry name" value="RNGMNOXGNASE"/>
</dbReference>
<evidence type="ECO:0000256" key="3">
    <source>
        <dbReference type="ARBA" id="ARBA00022827"/>
    </source>
</evidence>
<comment type="similarity">
    <text evidence="1">Belongs to the paxM FAD-dependent monooxygenase family.</text>
</comment>
<reference evidence="7 8" key="1">
    <citation type="submission" date="2016-03" db="EMBL/GenBank/DDBJ databases">
        <authorList>
            <person name="Ploux O."/>
        </authorList>
    </citation>
    <scope>NUCLEOTIDE SEQUENCE [LARGE SCALE GENOMIC DNA]</scope>
    <source>
        <strain evidence="7 8">UAMH 11012</strain>
    </source>
</reference>
<name>A0A1L7XWQ2_9HELO</name>
<evidence type="ECO:0000256" key="2">
    <source>
        <dbReference type="ARBA" id="ARBA00022630"/>
    </source>
</evidence>
<sequence>MGSLGIESSPLQVAIVGTGIAGLTAAIALRKHPHINVVLYEKATELKEIGASITLGPNGLRTLQRLGLEDCISDQVGYRGPNPISRFYRHWKTNEIIGEDYYENVNEHLHYTARFHRGHLQQALLKHIPRDTIHLKKKLVAATASSRDGVKMEFQDGSTATADLLIGADGINSGVRTAFVKGFELEWSGHTAFRGIFDAKLVDSIEGVPLDSTHWWGPDTNFFATRLARGLFTVQGGIYADPQDPVAIAKFRDGGSWDKQADIQLLREKYVDWNPVVKALANTCPDIRYYPNYFCGSSLPTWIFGDRVTLIGDAAHAHGGAFATGGSLAIDDAYALYLAVMSVFPETATQKPSSAEILKALKLYEDTRRPHAVRLLKVVHANNEMKTKKILAETQETDEELRARAKRGSGTTWLHEHDVVKSFKEALAASSKADT</sequence>
<evidence type="ECO:0000256" key="5">
    <source>
        <dbReference type="ARBA" id="ARBA00023033"/>
    </source>
</evidence>
<protein>
    <submittedName>
        <fullName evidence="7">Related to salicylate 1-monooxygenase</fullName>
    </submittedName>
</protein>
<dbReference type="InterPro" id="IPR036188">
    <property type="entry name" value="FAD/NAD-bd_sf"/>
</dbReference>
<dbReference type="Proteomes" id="UP000184330">
    <property type="component" value="Unassembled WGS sequence"/>
</dbReference>
<feature type="domain" description="FAD-binding" evidence="6">
    <location>
        <begin position="306"/>
        <end position="376"/>
    </location>
</feature>
<accession>A0A1L7XWQ2</accession>
<dbReference type="Gene3D" id="3.50.50.60">
    <property type="entry name" value="FAD/NAD(P)-binding domain"/>
    <property type="match status" value="1"/>
</dbReference>
<keyword evidence="8" id="KW-1185">Reference proteome</keyword>
<dbReference type="STRING" id="576137.A0A1L7XWQ2"/>
<keyword evidence="5 7" id="KW-0503">Monooxygenase</keyword>
<keyword evidence="2" id="KW-0285">Flavoprotein</keyword>
<evidence type="ECO:0000256" key="4">
    <source>
        <dbReference type="ARBA" id="ARBA00023002"/>
    </source>
</evidence>
<organism evidence="7 8">
    <name type="scientific">Phialocephala subalpina</name>
    <dbReference type="NCBI Taxonomy" id="576137"/>
    <lineage>
        <taxon>Eukaryota</taxon>
        <taxon>Fungi</taxon>
        <taxon>Dikarya</taxon>
        <taxon>Ascomycota</taxon>
        <taxon>Pezizomycotina</taxon>
        <taxon>Leotiomycetes</taxon>
        <taxon>Helotiales</taxon>
        <taxon>Mollisiaceae</taxon>
        <taxon>Phialocephala</taxon>
        <taxon>Phialocephala fortinii species complex</taxon>
    </lineage>
</organism>
<dbReference type="SUPFAM" id="SSF51905">
    <property type="entry name" value="FAD/NAD(P)-binding domain"/>
    <property type="match status" value="1"/>
</dbReference>
<feature type="domain" description="FAD-binding" evidence="6">
    <location>
        <begin position="12"/>
        <end position="179"/>
    </location>
</feature>
<proteinExistence type="inferred from homology"/>
<evidence type="ECO:0000256" key="1">
    <source>
        <dbReference type="ARBA" id="ARBA00007992"/>
    </source>
</evidence>
<dbReference type="AlphaFoldDB" id="A0A1L7XWQ2"/>
<dbReference type="Pfam" id="PF01494">
    <property type="entry name" value="FAD_binding_3"/>
    <property type="match status" value="2"/>
</dbReference>
<evidence type="ECO:0000259" key="6">
    <source>
        <dbReference type="Pfam" id="PF01494"/>
    </source>
</evidence>